<dbReference type="PANTHER" id="PTHR11267:SF195">
    <property type="entry name" value="OPTOMOTOR-BLIND-RELATED-GENE-1, ISOFORM A"/>
    <property type="match status" value="1"/>
</dbReference>
<dbReference type="Gene3D" id="2.60.40.820">
    <property type="entry name" value="Transcription factor, T-box"/>
    <property type="match status" value="1"/>
</dbReference>
<dbReference type="InterPro" id="IPR008967">
    <property type="entry name" value="p53-like_TF_DNA-bd_sf"/>
</dbReference>
<comment type="caution">
    <text evidence="6">Lacks conserved residue(s) required for the propagation of feature annotation.</text>
</comment>
<dbReference type="Proteomes" id="UP001642483">
    <property type="component" value="Unassembled WGS sequence"/>
</dbReference>
<evidence type="ECO:0000256" key="5">
    <source>
        <dbReference type="ARBA" id="ARBA00023242"/>
    </source>
</evidence>
<dbReference type="InterPro" id="IPR001699">
    <property type="entry name" value="TF_T-box"/>
</dbReference>
<evidence type="ECO:0000313" key="10">
    <source>
        <dbReference type="Proteomes" id="UP001642483"/>
    </source>
</evidence>
<gene>
    <name evidence="9" type="ORF">CVLEPA_LOCUS23802</name>
</gene>
<evidence type="ECO:0000256" key="7">
    <source>
        <dbReference type="SAM" id="MobiDB-lite"/>
    </source>
</evidence>
<evidence type="ECO:0000256" key="1">
    <source>
        <dbReference type="ARBA" id="ARBA00004123"/>
    </source>
</evidence>
<dbReference type="SMART" id="SM00425">
    <property type="entry name" value="TBOX"/>
    <property type="match status" value="1"/>
</dbReference>
<dbReference type="PRINTS" id="PR00937">
    <property type="entry name" value="TBOX"/>
</dbReference>
<feature type="region of interest" description="Disordered" evidence="7">
    <location>
        <begin position="452"/>
        <end position="492"/>
    </location>
</feature>
<evidence type="ECO:0000256" key="6">
    <source>
        <dbReference type="PROSITE-ProRule" id="PRU00201"/>
    </source>
</evidence>
<dbReference type="PANTHER" id="PTHR11267">
    <property type="entry name" value="T-BOX PROTEIN-RELATED"/>
    <property type="match status" value="1"/>
</dbReference>
<keyword evidence="3 6" id="KW-0238">DNA-binding</keyword>
<reference evidence="9 10" key="1">
    <citation type="submission" date="2024-02" db="EMBL/GenBank/DDBJ databases">
        <authorList>
            <person name="Daric V."/>
            <person name="Darras S."/>
        </authorList>
    </citation>
    <scope>NUCLEOTIDE SEQUENCE [LARGE SCALE GENOMIC DNA]</scope>
</reference>
<sequence>MCTRIAVSHHTYNSMLAQHPRSGDIHGAGGSASANSSAEMVSALSPVQLTLLDHRKQTSHTDDYNARYHPNSYYQLENKRDLASPGRYEEFRKPSSESSSLSCSYNALGESMAAKYGLEQEPRNNTNDAYSSVMSSTPHYNSPPPYEPQKCIGPNAPSELSKFENAVHELTNSATKPTMASSINAPSPNDVSMTSCVREEPVQKNEKVRKVEARLEMKSLWGEFNDLGTEMIVTKAGRRMFPTFQVKVFGLDAESDYILMMDFVPVDDKRYRYAFHTSSWSVAGKADAAMPPRIHRHPDSPAKGGHWMKQIVSFDKLKLTNNLLDDNGHIILNSMHRFQPRFHVILVDNSADSDKRAEENFKTFVFEETKFTAVTAYQNHRITQLKIQSNPFAKGFRDCDQDECAMDVLGSYSSSSSTIPSSARPRSHHRPSSLQLMGVAAKHRVMQLNEAAAEKENDAKSMVRSPASDPHLSPSANFSPSSSNTHGYGGCSMTSSQAPAIPIAPQPPFACPEEPPRRLSRLAALERPAHPFLTPPAHQFHYSSNPMTSPFDDVRTPSYKYHQPAYAGYSGYLPSHTRHNPYPLSKPPYPAHPNPGYPEYPDPMCRYSVFDNR</sequence>
<evidence type="ECO:0000259" key="8">
    <source>
        <dbReference type="PROSITE" id="PS50252"/>
    </source>
</evidence>
<dbReference type="EMBL" id="CAWYQH010000119">
    <property type="protein sequence ID" value="CAK8691219.1"/>
    <property type="molecule type" value="Genomic_DNA"/>
</dbReference>
<comment type="subcellular location">
    <subcellularLocation>
        <location evidence="1 6">Nucleus</location>
    </subcellularLocation>
</comment>
<feature type="region of interest" description="Disordered" evidence="7">
    <location>
        <begin position="18"/>
        <end position="39"/>
    </location>
</feature>
<evidence type="ECO:0000256" key="2">
    <source>
        <dbReference type="ARBA" id="ARBA00023015"/>
    </source>
</evidence>
<dbReference type="SUPFAM" id="SSF49417">
    <property type="entry name" value="p53-like transcription factors"/>
    <property type="match status" value="1"/>
</dbReference>
<accession>A0ABP0GK80</accession>
<feature type="region of interest" description="Disordered" evidence="7">
    <location>
        <begin position="118"/>
        <end position="158"/>
    </location>
</feature>
<dbReference type="InterPro" id="IPR036960">
    <property type="entry name" value="T-box_sf"/>
</dbReference>
<dbReference type="PROSITE" id="PS50252">
    <property type="entry name" value="TBOX_3"/>
    <property type="match status" value="1"/>
</dbReference>
<evidence type="ECO:0000256" key="3">
    <source>
        <dbReference type="ARBA" id="ARBA00023125"/>
    </source>
</evidence>
<feature type="compositionally biased region" description="Low complexity" evidence="7">
    <location>
        <begin position="473"/>
        <end position="484"/>
    </location>
</feature>
<dbReference type="Pfam" id="PF00907">
    <property type="entry name" value="T-box"/>
    <property type="match status" value="1"/>
</dbReference>
<feature type="compositionally biased region" description="Polar residues" evidence="7">
    <location>
        <begin position="123"/>
        <end position="140"/>
    </location>
</feature>
<organism evidence="9 10">
    <name type="scientific">Clavelina lepadiformis</name>
    <name type="common">Light-bulb sea squirt</name>
    <name type="synonym">Ascidia lepadiformis</name>
    <dbReference type="NCBI Taxonomy" id="159417"/>
    <lineage>
        <taxon>Eukaryota</taxon>
        <taxon>Metazoa</taxon>
        <taxon>Chordata</taxon>
        <taxon>Tunicata</taxon>
        <taxon>Ascidiacea</taxon>
        <taxon>Aplousobranchia</taxon>
        <taxon>Clavelinidae</taxon>
        <taxon>Clavelina</taxon>
    </lineage>
</organism>
<feature type="compositionally biased region" description="Basic and acidic residues" evidence="7">
    <location>
        <begin position="452"/>
        <end position="461"/>
    </location>
</feature>
<name>A0ABP0GK80_CLALP</name>
<dbReference type="PROSITE" id="PS01283">
    <property type="entry name" value="TBOX_1"/>
    <property type="match status" value="1"/>
</dbReference>
<dbReference type="InterPro" id="IPR046360">
    <property type="entry name" value="T-box_DNA-bd"/>
</dbReference>
<dbReference type="InterPro" id="IPR018186">
    <property type="entry name" value="TF_T-box_CS"/>
</dbReference>
<comment type="caution">
    <text evidence="9">The sequence shown here is derived from an EMBL/GenBank/DDBJ whole genome shotgun (WGS) entry which is preliminary data.</text>
</comment>
<evidence type="ECO:0000256" key="4">
    <source>
        <dbReference type="ARBA" id="ARBA00023163"/>
    </source>
</evidence>
<evidence type="ECO:0000313" key="9">
    <source>
        <dbReference type="EMBL" id="CAK8691219.1"/>
    </source>
</evidence>
<proteinExistence type="predicted"/>
<protein>
    <recommendedName>
        <fullName evidence="8">T-box domain-containing protein</fullName>
    </recommendedName>
</protein>
<keyword evidence="2" id="KW-0805">Transcription regulation</keyword>
<feature type="region of interest" description="Disordered" evidence="7">
    <location>
        <begin position="174"/>
        <end position="195"/>
    </location>
</feature>
<keyword evidence="4" id="KW-0804">Transcription</keyword>
<dbReference type="CDD" id="cd20187">
    <property type="entry name" value="T-box_TBX1_10-like"/>
    <property type="match status" value="1"/>
</dbReference>
<keyword evidence="5 6" id="KW-0539">Nucleus</keyword>
<keyword evidence="10" id="KW-1185">Reference proteome</keyword>
<feature type="domain" description="T-box" evidence="8">
    <location>
        <begin position="215"/>
        <end position="398"/>
    </location>
</feature>